<evidence type="ECO:0000256" key="6">
    <source>
        <dbReference type="SAM" id="SignalP"/>
    </source>
</evidence>
<dbReference type="SUPFAM" id="SSF48726">
    <property type="entry name" value="Immunoglobulin"/>
    <property type="match status" value="1"/>
</dbReference>
<evidence type="ECO:0000256" key="2">
    <source>
        <dbReference type="ARBA" id="ARBA00022729"/>
    </source>
</evidence>
<dbReference type="Proteomes" id="UP000472260">
    <property type="component" value="Unassembled WGS sequence"/>
</dbReference>
<keyword evidence="4" id="KW-0325">Glycoprotein</keyword>
<dbReference type="AlphaFoldDB" id="A0A671SZZ0"/>
<accession>A0A671SZZ0</accession>
<dbReference type="PANTHER" id="PTHR12080:SF55">
    <property type="entry name" value="LYMPHOCYTE FUNCTION-ASSOCIATED ANTIGEN 3"/>
    <property type="match status" value="1"/>
</dbReference>
<feature type="signal peptide" evidence="6">
    <location>
        <begin position="1"/>
        <end position="25"/>
    </location>
</feature>
<dbReference type="Ensembl" id="ENSSANT00000109200.1">
    <property type="protein sequence ID" value="ENSSANP00000102887.1"/>
    <property type="gene ID" value="ENSSANG00000050456.1"/>
</dbReference>
<feature type="transmembrane region" description="Helical" evidence="5">
    <location>
        <begin position="217"/>
        <end position="240"/>
    </location>
</feature>
<keyword evidence="5" id="KW-0812">Transmembrane</keyword>
<evidence type="ECO:0000256" key="3">
    <source>
        <dbReference type="ARBA" id="ARBA00023136"/>
    </source>
</evidence>
<organism evidence="7 8">
    <name type="scientific">Sinocyclocheilus anshuiensis</name>
    <dbReference type="NCBI Taxonomy" id="1608454"/>
    <lineage>
        <taxon>Eukaryota</taxon>
        <taxon>Metazoa</taxon>
        <taxon>Chordata</taxon>
        <taxon>Craniata</taxon>
        <taxon>Vertebrata</taxon>
        <taxon>Euteleostomi</taxon>
        <taxon>Actinopterygii</taxon>
        <taxon>Neopterygii</taxon>
        <taxon>Teleostei</taxon>
        <taxon>Ostariophysi</taxon>
        <taxon>Cypriniformes</taxon>
        <taxon>Cyprinidae</taxon>
        <taxon>Cyprininae</taxon>
        <taxon>Sinocyclocheilus</taxon>
    </lineage>
</organism>
<feature type="transmembrane region" description="Helical" evidence="5">
    <location>
        <begin position="272"/>
        <end position="293"/>
    </location>
</feature>
<dbReference type="InterPro" id="IPR036179">
    <property type="entry name" value="Ig-like_dom_sf"/>
</dbReference>
<evidence type="ECO:0000256" key="4">
    <source>
        <dbReference type="ARBA" id="ARBA00023180"/>
    </source>
</evidence>
<proteinExistence type="predicted"/>
<comment type="subcellular location">
    <subcellularLocation>
        <location evidence="1">Membrane</location>
    </subcellularLocation>
</comment>
<evidence type="ECO:0000256" key="5">
    <source>
        <dbReference type="SAM" id="Phobius"/>
    </source>
</evidence>
<dbReference type="Gene3D" id="2.60.40.10">
    <property type="entry name" value="Immunoglobulins"/>
    <property type="match status" value="2"/>
</dbReference>
<sequence>MKMLLLRYSTAVICAVFIVTGAVSGQDEKEAVLGGTVSFSPAKIDPPVNSIIWKHRNSGGIVVKAIEWDDDGFNTPNQRFKHITTLNEKTGKITISNLTINHTGRYTIDINSKEQAQFFILTVMERVRKPVIEIERSSNPGVVYLRCGYSETIIWKNSTGETLKGTKNHLPGETITVKNTRNPDNYYTCTLKNAVSEETSDPVFERDLFDESNAGHIVGIIIGVLLLLLIFIIFLCVYLFMESFHKSVNNCCPCIESAFSPLYCCLKMSMSFSFVFMYHKLCTFITIIHFSYISK</sequence>
<protein>
    <submittedName>
        <fullName evidence="7">Si:ch211-132g1.3</fullName>
    </submittedName>
</protein>
<dbReference type="InterPro" id="IPR013783">
    <property type="entry name" value="Ig-like_fold"/>
</dbReference>
<dbReference type="PANTHER" id="PTHR12080">
    <property type="entry name" value="SIGNALING LYMPHOCYTIC ACTIVATION MOLECULE"/>
    <property type="match status" value="1"/>
</dbReference>
<evidence type="ECO:0000256" key="1">
    <source>
        <dbReference type="ARBA" id="ARBA00004370"/>
    </source>
</evidence>
<keyword evidence="3 5" id="KW-0472">Membrane</keyword>
<keyword evidence="2 6" id="KW-0732">Signal</keyword>
<name>A0A671SZZ0_9TELE</name>
<evidence type="ECO:0000313" key="7">
    <source>
        <dbReference type="Ensembl" id="ENSSANP00000102887.1"/>
    </source>
</evidence>
<dbReference type="GO" id="GO:0016020">
    <property type="term" value="C:membrane"/>
    <property type="evidence" value="ECO:0007669"/>
    <property type="project" value="UniProtKB-SubCell"/>
</dbReference>
<reference evidence="7" key="1">
    <citation type="submission" date="2025-08" db="UniProtKB">
        <authorList>
            <consortium name="Ensembl"/>
        </authorList>
    </citation>
    <scope>IDENTIFICATION</scope>
</reference>
<reference evidence="7" key="2">
    <citation type="submission" date="2025-09" db="UniProtKB">
        <authorList>
            <consortium name="Ensembl"/>
        </authorList>
    </citation>
    <scope>IDENTIFICATION</scope>
</reference>
<evidence type="ECO:0000313" key="8">
    <source>
        <dbReference type="Proteomes" id="UP000472260"/>
    </source>
</evidence>
<feature type="chain" id="PRO_5025498254" evidence="6">
    <location>
        <begin position="26"/>
        <end position="295"/>
    </location>
</feature>
<keyword evidence="8" id="KW-1185">Reference proteome</keyword>
<keyword evidence="5" id="KW-1133">Transmembrane helix</keyword>
<dbReference type="InterPro" id="IPR015631">
    <property type="entry name" value="CD2/SLAM_rcpt"/>
</dbReference>